<feature type="domain" description="Primase C-terminal 1" evidence="1">
    <location>
        <begin position="164"/>
        <end position="238"/>
    </location>
</feature>
<dbReference type="EMBL" id="AAHDMB010000044">
    <property type="protein sequence ID" value="EBU8752316.1"/>
    <property type="molecule type" value="Genomic_DNA"/>
</dbReference>
<accession>A0A5V6VWC4</accession>
<comment type="caution">
    <text evidence="2">The sequence shown here is derived from an EMBL/GenBank/DDBJ whole genome shotgun (WGS) entry which is preliminary data.</text>
</comment>
<dbReference type="InterPro" id="IPR014820">
    <property type="entry name" value="PriCT_1"/>
</dbReference>
<dbReference type="Gene3D" id="1.10.340.50">
    <property type="match status" value="1"/>
</dbReference>
<organism evidence="2">
    <name type="scientific">Salmonella ordonez</name>
    <dbReference type="NCBI Taxonomy" id="612"/>
    <lineage>
        <taxon>Bacteria</taxon>
        <taxon>Pseudomonadati</taxon>
        <taxon>Pseudomonadota</taxon>
        <taxon>Gammaproteobacteria</taxon>
        <taxon>Enterobacterales</taxon>
        <taxon>Enterobacteriaceae</taxon>
        <taxon>Salmonella</taxon>
    </lineage>
</organism>
<name>A0A5V6VWC4_SALOR</name>
<protein>
    <submittedName>
        <fullName evidence="2">Plasmid replication protein</fullName>
    </submittedName>
</protein>
<dbReference type="Gene3D" id="1.10.1220.10">
    <property type="entry name" value="Met repressor-like"/>
    <property type="match status" value="1"/>
</dbReference>
<sequence>MSAVLQLFREKLPHKPYCTNDFTYGVRILPKDIAILARFIQQNQPHAQHWLAFDVDRTGAAIDWSDRNCPAPNITVKNPRNGHAHLLYALTLPVRTAPDASASALKYAAVIERALCEKLGADVNYSGLICKNPFHQEWQVVEWRWELYTLDELADYLDLSASARRRVDKDYGMGRNWYLFEKGRKWSYRAIRQGWPAFSPWLDAVIQRVEMYNASLPVPLSPAECRAIGKSIAKYTYRKFSPEGFSAVQAARGRKGGNANSSENQAIKGQKSKRVAVATSARTLKPWVTLGISRATYYRKLKCDPDLAK</sequence>
<evidence type="ECO:0000259" key="1">
    <source>
        <dbReference type="SMART" id="SM00942"/>
    </source>
</evidence>
<evidence type="ECO:0000313" key="2">
    <source>
        <dbReference type="EMBL" id="EBU8752316.1"/>
    </source>
</evidence>
<dbReference type="GO" id="GO:0006355">
    <property type="term" value="P:regulation of DNA-templated transcription"/>
    <property type="evidence" value="ECO:0007669"/>
    <property type="project" value="InterPro"/>
</dbReference>
<proteinExistence type="predicted"/>
<dbReference type="InterPro" id="IPR013321">
    <property type="entry name" value="Arc_rbn_hlx_hlx"/>
</dbReference>
<dbReference type="InterPro" id="IPR004322">
    <property type="entry name" value="Plasmid_replicase_bac"/>
</dbReference>
<reference evidence="2" key="1">
    <citation type="submission" date="2018-05" db="EMBL/GenBank/DDBJ databases">
        <authorList>
            <person name="Ashton P.M."/>
            <person name="Dallman T."/>
            <person name="Nair S."/>
            <person name="De Pinna E."/>
            <person name="Peters T."/>
            <person name="Grant K."/>
        </authorList>
    </citation>
    <scope>NUCLEOTIDE SEQUENCE</scope>
    <source>
        <strain evidence="2">163165</strain>
    </source>
</reference>
<dbReference type="GO" id="GO:0043565">
    <property type="term" value="F:sequence-specific DNA binding"/>
    <property type="evidence" value="ECO:0007669"/>
    <property type="project" value="UniProtKB-ARBA"/>
</dbReference>
<dbReference type="Pfam" id="PF03090">
    <property type="entry name" value="Replicase"/>
    <property type="match status" value="1"/>
</dbReference>
<dbReference type="AlphaFoldDB" id="A0A5V6VWC4"/>
<dbReference type="SMART" id="SM00942">
    <property type="entry name" value="PriCT_1"/>
    <property type="match status" value="1"/>
</dbReference>
<gene>
    <name evidence="2" type="ORF">DL145_23995</name>
</gene>